<dbReference type="KEGG" id="vpo:Kpol_487p5"/>
<comment type="similarity">
    <text evidence="2">Belongs to the bacterial ribosomal protein bL27 family.</text>
</comment>
<dbReference type="InParanoid" id="A7TQ80"/>
<evidence type="ECO:0000313" key="11">
    <source>
        <dbReference type="EMBL" id="EDO15572.1"/>
    </source>
</evidence>
<dbReference type="OMA" id="YLDPFHP"/>
<accession>A7TQ80</accession>
<evidence type="ECO:0000256" key="1">
    <source>
        <dbReference type="ARBA" id="ARBA00004173"/>
    </source>
</evidence>
<protein>
    <recommendedName>
        <fullName evidence="7">Large ribosomal subunit protein bL27m</fullName>
    </recommendedName>
    <alternativeName>
        <fullName evidence="8">54S ribosomal protein L2, mitochondrial</fullName>
    </alternativeName>
</protein>
<dbReference type="GO" id="GO:0033617">
    <property type="term" value="P:mitochondrial respiratory chain complex IV assembly"/>
    <property type="evidence" value="ECO:0007669"/>
    <property type="project" value="EnsemblFungi"/>
</dbReference>
<feature type="region of interest" description="Disordered" evidence="9">
    <location>
        <begin position="25"/>
        <end position="50"/>
    </location>
</feature>
<evidence type="ECO:0000256" key="2">
    <source>
        <dbReference type="ARBA" id="ARBA00010797"/>
    </source>
</evidence>
<dbReference type="GeneID" id="5543660"/>
<evidence type="ECO:0000256" key="4">
    <source>
        <dbReference type="ARBA" id="ARBA00022980"/>
    </source>
</evidence>
<dbReference type="InterPro" id="IPR018261">
    <property type="entry name" value="Ribosomal_bL27_CS"/>
</dbReference>
<dbReference type="PhylomeDB" id="A7TQ80"/>
<dbReference type="SUPFAM" id="SSF110324">
    <property type="entry name" value="Ribosomal L27 protein-like"/>
    <property type="match status" value="1"/>
</dbReference>
<dbReference type="Pfam" id="PF18471">
    <property type="entry name" value="Ribosomal_L27_C"/>
    <property type="match status" value="1"/>
</dbReference>
<feature type="compositionally biased region" description="Polar residues" evidence="9">
    <location>
        <begin position="25"/>
        <end position="35"/>
    </location>
</feature>
<dbReference type="GO" id="GO:0006412">
    <property type="term" value="P:translation"/>
    <property type="evidence" value="ECO:0007669"/>
    <property type="project" value="InterPro"/>
</dbReference>
<feature type="compositionally biased region" description="Basic and acidic residues" evidence="9">
    <location>
        <begin position="36"/>
        <end position="50"/>
    </location>
</feature>
<reference evidence="11 12" key="1">
    <citation type="journal article" date="2007" name="Proc. Natl. Acad. Sci. U.S.A.">
        <title>Independent sorting-out of thousands of duplicated gene pairs in two yeast species descended from a whole-genome duplication.</title>
        <authorList>
            <person name="Scannell D.R."/>
            <person name="Frank A.C."/>
            <person name="Conant G.C."/>
            <person name="Byrne K.P."/>
            <person name="Woolfit M."/>
            <person name="Wolfe K.H."/>
        </authorList>
    </citation>
    <scope>NUCLEOTIDE SEQUENCE [LARGE SCALE GENOMIC DNA]</scope>
    <source>
        <strain evidence="12">ATCC 22028 / DSM 70294 / BCRC 21397 / CBS 2163 / NBRC 10782 / NRRL Y-8283 / UCD 57-17</strain>
    </source>
</reference>
<evidence type="ECO:0000259" key="10">
    <source>
        <dbReference type="Pfam" id="PF18471"/>
    </source>
</evidence>
<proteinExistence type="inferred from homology"/>
<evidence type="ECO:0000256" key="8">
    <source>
        <dbReference type="ARBA" id="ARBA00035465"/>
    </source>
</evidence>
<dbReference type="NCBIfam" id="TIGR00062">
    <property type="entry name" value="L27"/>
    <property type="match status" value="1"/>
</dbReference>
<keyword evidence="12" id="KW-1185">Reference proteome</keyword>
<dbReference type="InterPro" id="IPR001684">
    <property type="entry name" value="Ribosomal_bL27"/>
</dbReference>
<feature type="domain" description="Large ribosomal subunit protein bL27m C-terminal" evidence="10">
    <location>
        <begin position="133"/>
        <end position="371"/>
    </location>
</feature>
<evidence type="ECO:0000313" key="12">
    <source>
        <dbReference type="Proteomes" id="UP000000267"/>
    </source>
</evidence>
<dbReference type="OrthoDB" id="1867012at2759"/>
<dbReference type="STRING" id="436907.A7TQ80"/>
<organism evidence="12">
    <name type="scientific">Vanderwaltozyma polyspora (strain ATCC 22028 / DSM 70294 / BCRC 21397 / CBS 2163 / NBRC 10782 / NRRL Y-8283 / UCD 57-17)</name>
    <name type="common">Kluyveromyces polysporus</name>
    <dbReference type="NCBI Taxonomy" id="436907"/>
    <lineage>
        <taxon>Eukaryota</taxon>
        <taxon>Fungi</taxon>
        <taxon>Dikarya</taxon>
        <taxon>Ascomycota</taxon>
        <taxon>Saccharomycotina</taxon>
        <taxon>Saccharomycetes</taxon>
        <taxon>Saccharomycetales</taxon>
        <taxon>Saccharomycetaceae</taxon>
        <taxon>Vanderwaltozyma</taxon>
    </lineage>
</organism>
<dbReference type="EMBL" id="DS480454">
    <property type="protein sequence ID" value="EDO15572.1"/>
    <property type="molecule type" value="Genomic_DNA"/>
</dbReference>
<dbReference type="PANTHER" id="PTHR15893:SF0">
    <property type="entry name" value="LARGE RIBOSOMAL SUBUNIT PROTEIN BL27M"/>
    <property type="match status" value="1"/>
</dbReference>
<keyword evidence="4" id="KW-0689">Ribosomal protein</keyword>
<dbReference type="FunFam" id="2.40.50.100:FF:000042">
    <property type="entry name" value="50S ribosomal protein L27"/>
    <property type="match status" value="1"/>
</dbReference>
<dbReference type="Proteomes" id="UP000000267">
    <property type="component" value="Unassembled WGS sequence"/>
</dbReference>
<dbReference type="PANTHER" id="PTHR15893">
    <property type="entry name" value="RIBOSOMAL PROTEIN L27"/>
    <property type="match status" value="1"/>
</dbReference>
<dbReference type="FunCoup" id="A7TQ80">
    <property type="interactions" value="331"/>
</dbReference>
<dbReference type="HOGENOM" id="CLU_063752_0_0_1"/>
<dbReference type="RefSeq" id="XP_001643430.1">
    <property type="nucleotide sequence ID" value="XM_001643380.1"/>
</dbReference>
<gene>
    <name evidence="11" type="ORF">Kpol_487p5</name>
</gene>
<keyword evidence="5" id="KW-0496">Mitochondrion</keyword>
<evidence type="ECO:0000256" key="3">
    <source>
        <dbReference type="ARBA" id="ARBA00022946"/>
    </source>
</evidence>
<evidence type="ECO:0000256" key="5">
    <source>
        <dbReference type="ARBA" id="ARBA00023128"/>
    </source>
</evidence>
<name>A7TQ80_VANPO</name>
<sequence length="371" mass="43110">MLLLDNLKSSLVKKNACSILTQVRNSTKRASGSRTNMKDSPGKRLGPKKYDGQEVKVGQIIMRQRGTKFFPGENVGIGKDHTIFAKEHGVVRYYLDPFHPGRKFIGVSLKRELPLPTPHFNPRVRRFGHRLITDTQELKIEEENIPRKQRLVKDQIIKELNERESARDAKKMEHKKVIEQLKLELNESQMDLALNYLLRYRTCLRNGFNLQDSQFNAQQYLKLESILSSKKNSLSKEDLDANLKSIELVSSLLNKNVEFNNKFDLIKLLSAEEKQALKNQLLESLGKYKNGINNKEEKDTVMKLFSNACDFLTLSEEVHLRRQYLKSVQPENPSNIATKSDKKVIITRRFNYEKHRVDTIPRIKNSFLKRM</sequence>
<dbReference type="eggNOG" id="KOG4600">
    <property type="taxonomic scope" value="Eukaryota"/>
</dbReference>
<comment type="subcellular location">
    <subcellularLocation>
        <location evidence="1">Mitochondrion</location>
    </subcellularLocation>
</comment>
<keyword evidence="3" id="KW-0809">Transit peptide</keyword>
<keyword evidence="6" id="KW-0687">Ribonucleoprotein</keyword>
<dbReference type="InterPro" id="IPR041244">
    <property type="entry name" value="Ribosomal_bL27m_C"/>
</dbReference>
<evidence type="ECO:0000256" key="9">
    <source>
        <dbReference type="SAM" id="MobiDB-lite"/>
    </source>
</evidence>
<dbReference type="GO" id="GO:0005762">
    <property type="term" value="C:mitochondrial large ribosomal subunit"/>
    <property type="evidence" value="ECO:0007669"/>
    <property type="project" value="EnsemblFungi"/>
</dbReference>
<dbReference type="AlphaFoldDB" id="A7TQ80"/>
<dbReference type="GO" id="GO:0003735">
    <property type="term" value="F:structural constituent of ribosome"/>
    <property type="evidence" value="ECO:0007669"/>
    <property type="project" value="EnsemblFungi"/>
</dbReference>
<dbReference type="Gene3D" id="2.40.50.100">
    <property type="match status" value="1"/>
</dbReference>
<dbReference type="PROSITE" id="PS00831">
    <property type="entry name" value="RIBOSOMAL_L27"/>
    <property type="match status" value="1"/>
</dbReference>
<dbReference type="PRINTS" id="PR00063">
    <property type="entry name" value="RIBOSOMALL27"/>
</dbReference>
<evidence type="ECO:0000256" key="7">
    <source>
        <dbReference type="ARBA" id="ARBA00035267"/>
    </source>
</evidence>
<dbReference type="Pfam" id="PF01016">
    <property type="entry name" value="Ribosomal_L27"/>
    <property type="match status" value="1"/>
</dbReference>
<evidence type="ECO:0000256" key="6">
    <source>
        <dbReference type="ARBA" id="ARBA00023274"/>
    </source>
</evidence>